<organism evidence="3 4">
    <name type="scientific">Spirosoma oryzae</name>
    <dbReference type="NCBI Taxonomy" id="1469603"/>
    <lineage>
        <taxon>Bacteria</taxon>
        <taxon>Pseudomonadati</taxon>
        <taxon>Bacteroidota</taxon>
        <taxon>Cytophagia</taxon>
        <taxon>Cytophagales</taxon>
        <taxon>Cytophagaceae</taxon>
        <taxon>Spirosoma</taxon>
    </lineage>
</organism>
<comment type="caution">
    <text evidence="3">The sequence shown here is derived from an EMBL/GenBank/DDBJ whole genome shotgun (WGS) entry which is preliminary data.</text>
</comment>
<gene>
    <name evidence="3" type="ORF">CLV58_108143</name>
</gene>
<keyword evidence="1" id="KW-1133">Transmembrane helix</keyword>
<accession>A0A2T0T0V7</accession>
<feature type="domain" description="ThuA-like" evidence="2">
    <location>
        <begin position="54"/>
        <end position="280"/>
    </location>
</feature>
<dbReference type="Gene3D" id="3.40.50.880">
    <property type="match status" value="1"/>
</dbReference>
<dbReference type="OrthoDB" id="9816308at2"/>
<name>A0A2T0T0V7_9BACT</name>
<dbReference type="RefSeq" id="WP_106137937.1">
    <property type="nucleotide sequence ID" value="NZ_PVTE01000008.1"/>
</dbReference>
<dbReference type="EMBL" id="PVTE01000008">
    <property type="protein sequence ID" value="PRY39253.1"/>
    <property type="molecule type" value="Genomic_DNA"/>
</dbReference>
<dbReference type="PANTHER" id="PTHR40469">
    <property type="entry name" value="SECRETED GLYCOSYL HYDROLASE"/>
    <property type="match status" value="1"/>
</dbReference>
<reference evidence="3 4" key="1">
    <citation type="submission" date="2018-03" db="EMBL/GenBank/DDBJ databases">
        <title>Genomic Encyclopedia of Archaeal and Bacterial Type Strains, Phase II (KMG-II): from individual species to whole genera.</title>
        <authorList>
            <person name="Goeker M."/>
        </authorList>
    </citation>
    <scope>NUCLEOTIDE SEQUENCE [LARGE SCALE GENOMIC DNA]</scope>
    <source>
        <strain evidence="3 4">DSM 28354</strain>
    </source>
</reference>
<feature type="transmembrane region" description="Helical" evidence="1">
    <location>
        <begin position="7"/>
        <end position="28"/>
    </location>
</feature>
<proteinExistence type="predicted"/>
<dbReference type="SUPFAM" id="SSF52317">
    <property type="entry name" value="Class I glutamine amidotransferase-like"/>
    <property type="match status" value="1"/>
</dbReference>
<evidence type="ECO:0000259" key="2">
    <source>
        <dbReference type="Pfam" id="PF06283"/>
    </source>
</evidence>
<evidence type="ECO:0000313" key="3">
    <source>
        <dbReference type="EMBL" id="PRY39253.1"/>
    </source>
</evidence>
<dbReference type="InterPro" id="IPR029010">
    <property type="entry name" value="ThuA-like"/>
</dbReference>
<dbReference type="PANTHER" id="PTHR40469:SF2">
    <property type="entry name" value="GALACTOSE-BINDING DOMAIN-LIKE SUPERFAMILY PROTEIN"/>
    <property type="match status" value="1"/>
</dbReference>
<evidence type="ECO:0000313" key="4">
    <source>
        <dbReference type="Proteomes" id="UP000238375"/>
    </source>
</evidence>
<sequence length="283" mass="31867">MKKVLKIVFWSLLGIVVFLFAAGSLFVYKVKNGFPVSYETDRPAINFPADKPAILLFSKTTGFRHGESIDASKSVFRQLAQRNGWFVYETEEGGVFNPDQLKQFKAVVFDNSTGRVLNDEQQQALSQYVEAGGALVGIHGSGDDSHHWPWYQTNLIGTTFSHHPLNPQLQQAKVQVDANVDSTLTDQLPASWTHTDEWYVFLTQPKGVRVVSHIDGDKIIPNGNMLFINGKNFGMGKYHPVAWYRTVGQGKTFYTSMGHSAAVWQDTHFVRLLENALRWTLTN</sequence>
<keyword evidence="4" id="KW-1185">Reference proteome</keyword>
<keyword evidence="1" id="KW-0472">Membrane</keyword>
<dbReference type="Proteomes" id="UP000238375">
    <property type="component" value="Unassembled WGS sequence"/>
</dbReference>
<protein>
    <recommendedName>
        <fullName evidence="2">ThuA-like domain-containing protein</fullName>
    </recommendedName>
</protein>
<keyword evidence="1" id="KW-0812">Transmembrane</keyword>
<dbReference type="InterPro" id="IPR029062">
    <property type="entry name" value="Class_I_gatase-like"/>
</dbReference>
<dbReference type="Pfam" id="PF06283">
    <property type="entry name" value="ThuA"/>
    <property type="match status" value="1"/>
</dbReference>
<evidence type="ECO:0000256" key="1">
    <source>
        <dbReference type="SAM" id="Phobius"/>
    </source>
</evidence>
<dbReference type="CDD" id="cd03143">
    <property type="entry name" value="A4_beta-galactosidase_middle_domain"/>
    <property type="match status" value="1"/>
</dbReference>
<dbReference type="AlphaFoldDB" id="A0A2T0T0V7"/>